<comment type="caution">
    <text evidence="2">The sequence shown here is derived from an EMBL/GenBank/DDBJ whole genome shotgun (WGS) entry which is preliminary data.</text>
</comment>
<name>A0A9J6GIK2_HAELO</name>
<keyword evidence="3" id="KW-1185">Reference proteome</keyword>
<feature type="compositionally biased region" description="Basic and acidic residues" evidence="1">
    <location>
        <begin position="7"/>
        <end position="30"/>
    </location>
</feature>
<dbReference type="AlphaFoldDB" id="A0A9J6GIK2"/>
<evidence type="ECO:0000313" key="2">
    <source>
        <dbReference type="EMBL" id="KAH9374737.1"/>
    </source>
</evidence>
<organism evidence="2 3">
    <name type="scientific">Haemaphysalis longicornis</name>
    <name type="common">Bush tick</name>
    <dbReference type="NCBI Taxonomy" id="44386"/>
    <lineage>
        <taxon>Eukaryota</taxon>
        <taxon>Metazoa</taxon>
        <taxon>Ecdysozoa</taxon>
        <taxon>Arthropoda</taxon>
        <taxon>Chelicerata</taxon>
        <taxon>Arachnida</taxon>
        <taxon>Acari</taxon>
        <taxon>Parasitiformes</taxon>
        <taxon>Ixodida</taxon>
        <taxon>Ixodoidea</taxon>
        <taxon>Ixodidae</taxon>
        <taxon>Haemaphysalinae</taxon>
        <taxon>Haemaphysalis</taxon>
    </lineage>
</organism>
<feature type="region of interest" description="Disordered" evidence="1">
    <location>
        <begin position="1"/>
        <end position="41"/>
    </location>
</feature>
<gene>
    <name evidence="2" type="ORF">HPB48_000126</name>
</gene>
<evidence type="ECO:0000313" key="3">
    <source>
        <dbReference type="Proteomes" id="UP000821853"/>
    </source>
</evidence>
<dbReference type="VEuPathDB" id="VectorBase:HLOH_058936"/>
<accession>A0A9J6GIK2</accession>
<reference evidence="2 3" key="1">
    <citation type="journal article" date="2020" name="Cell">
        <title>Large-Scale Comparative Analyses of Tick Genomes Elucidate Their Genetic Diversity and Vector Capacities.</title>
        <authorList>
            <consortium name="Tick Genome and Microbiome Consortium (TIGMIC)"/>
            <person name="Jia N."/>
            <person name="Wang J."/>
            <person name="Shi W."/>
            <person name="Du L."/>
            <person name="Sun Y."/>
            <person name="Zhan W."/>
            <person name="Jiang J.F."/>
            <person name="Wang Q."/>
            <person name="Zhang B."/>
            <person name="Ji P."/>
            <person name="Bell-Sakyi L."/>
            <person name="Cui X.M."/>
            <person name="Yuan T.T."/>
            <person name="Jiang B.G."/>
            <person name="Yang W.F."/>
            <person name="Lam T.T."/>
            <person name="Chang Q.C."/>
            <person name="Ding S.J."/>
            <person name="Wang X.J."/>
            <person name="Zhu J.G."/>
            <person name="Ruan X.D."/>
            <person name="Zhao L."/>
            <person name="Wei J.T."/>
            <person name="Ye R.Z."/>
            <person name="Que T.C."/>
            <person name="Du C.H."/>
            <person name="Zhou Y.H."/>
            <person name="Cheng J.X."/>
            <person name="Dai P.F."/>
            <person name="Guo W.B."/>
            <person name="Han X.H."/>
            <person name="Huang E.J."/>
            <person name="Li L.F."/>
            <person name="Wei W."/>
            <person name="Gao Y.C."/>
            <person name="Liu J.Z."/>
            <person name="Shao H.Z."/>
            <person name="Wang X."/>
            <person name="Wang C.C."/>
            <person name="Yang T.C."/>
            <person name="Huo Q.B."/>
            <person name="Li W."/>
            <person name="Chen H.Y."/>
            <person name="Chen S.E."/>
            <person name="Zhou L.G."/>
            <person name="Ni X.B."/>
            <person name="Tian J.H."/>
            <person name="Sheng Y."/>
            <person name="Liu T."/>
            <person name="Pan Y.S."/>
            <person name="Xia L.Y."/>
            <person name="Li J."/>
            <person name="Zhao F."/>
            <person name="Cao W.C."/>
        </authorList>
    </citation>
    <scope>NUCLEOTIDE SEQUENCE [LARGE SCALE GENOMIC DNA]</scope>
    <source>
        <strain evidence="2">HaeL-2018</strain>
    </source>
</reference>
<protein>
    <submittedName>
        <fullName evidence="2">Uncharacterized protein</fullName>
    </submittedName>
</protein>
<proteinExistence type="predicted"/>
<sequence>MDCSPFGRERERDVARLRARNDTPHEERKETPHRRNLLPASHTQKLPNIYVWCDAPFHQPADTYLSSRHASATLPWKQTAFPIPQVVAPTPKKLLPPNHTFFGADSTLFH</sequence>
<dbReference type="Proteomes" id="UP000821853">
    <property type="component" value="Chromosome 5"/>
</dbReference>
<dbReference type="EMBL" id="JABSTR010000007">
    <property type="protein sequence ID" value="KAH9374737.1"/>
    <property type="molecule type" value="Genomic_DNA"/>
</dbReference>
<evidence type="ECO:0000256" key="1">
    <source>
        <dbReference type="SAM" id="MobiDB-lite"/>
    </source>
</evidence>